<evidence type="ECO:0000313" key="1">
    <source>
        <dbReference type="EMBL" id="CAA9259953.1"/>
    </source>
</evidence>
<dbReference type="EMBL" id="CADCTK010000530">
    <property type="protein sequence ID" value="CAA9259953.1"/>
    <property type="molecule type" value="Genomic_DNA"/>
</dbReference>
<reference evidence="1" key="1">
    <citation type="submission" date="2020-02" db="EMBL/GenBank/DDBJ databases">
        <authorList>
            <person name="Meier V. D."/>
        </authorList>
    </citation>
    <scope>NUCLEOTIDE SEQUENCE</scope>
    <source>
        <strain evidence="1">AVDCRST_MAG26</strain>
    </source>
</reference>
<name>A0A6J4IRH5_9CHLR</name>
<accession>A0A6J4IRH5</accession>
<protein>
    <submittedName>
        <fullName evidence="1">Uncharacterized protein</fullName>
    </submittedName>
</protein>
<dbReference type="AlphaFoldDB" id="A0A6J4IRH5"/>
<sequence length="88" mass="9951">MAVPFVDGVAHHHPESFRHLRRLLHYRQECRHRLGQEPELAQQMRSGSFLPCSGSRSCCFTPCSHNYLPSHITLTTLYSIVAGSMKSG</sequence>
<gene>
    <name evidence="1" type="ORF">AVDCRST_MAG26-2287</name>
</gene>
<proteinExistence type="predicted"/>
<organism evidence="1">
    <name type="scientific">uncultured Chloroflexia bacterium</name>
    <dbReference type="NCBI Taxonomy" id="1672391"/>
    <lineage>
        <taxon>Bacteria</taxon>
        <taxon>Bacillati</taxon>
        <taxon>Chloroflexota</taxon>
        <taxon>Chloroflexia</taxon>
        <taxon>environmental samples</taxon>
    </lineage>
</organism>